<dbReference type="PANTHER" id="PTHR34846:SF11">
    <property type="entry name" value="4-CARBOXYMUCONOLACTONE DECARBOXYLASE FAMILY PROTEIN (AFU_ORTHOLOGUE AFUA_6G11590)"/>
    <property type="match status" value="1"/>
</dbReference>
<comment type="caution">
    <text evidence="1">The sequence shown here is derived from an EMBL/GenBank/DDBJ whole genome shotgun (WGS) entry which is preliminary data.</text>
</comment>
<dbReference type="Proteomes" id="UP000323708">
    <property type="component" value="Unassembled WGS sequence"/>
</dbReference>
<name>A0A5B0X0M0_9GAMM</name>
<protein>
    <submittedName>
        <fullName evidence="1">Carboxymuconolactone decarboxylase family protein</fullName>
    </submittedName>
</protein>
<dbReference type="EMBL" id="VTUX01000004">
    <property type="protein sequence ID" value="KAA1191891.1"/>
    <property type="molecule type" value="Genomic_DNA"/>
</dbReference>
<dbReference type="AlphaFoldDB" id="A0A5B0X0M0"/>
<evidence type="ECO:0000313" key="2">
    <source>
        <dbReference type="Proteomes" id="UP000323708"/>
    </source>
</evidence>
<keyword evidence="2" id="KW-1185">Reference proteome</keyword>
<dbReference type="SUPFAM" id="SSF69118">
    <property type="entry name" value="AhpD-like"/>
    <property type="match status" value="1"/>
</dbReference>
<organism evidence="1 2">
    <name type="scientific">Pseudohalioglobus sediminis</name>
    <dbReference type="NCBI Taxonomy" id="2606449"/>
    <lineage>
        <taxon>Bacteria</taxon>
        <taxon>Pseudomonadati</taxon>
        <taxon>Pseudomonadota</taxon>
        <taxon>Gammaproteobacteria</taxon>
        <taxon>Cellvibrionales</taxon>
        <taxon>Halieaceae</taxon>
        <taxon>Pseudohalioglobus</taxon>
    </lineage>
</organism>
<accession>A0A5B0X0M0</accession>
<sequence>MSRISKIPVEDWDPELVAMTAGDTATVIEQGITRMLAHTPEMAKGAIGFGAAIAMNRTLPERLVELVRLRVAFHNQCRSCMAIRYSSASDVVSEDLVCSLEQPQEADDLSAAERAAIDLADRFATDHLSITDARFAALGEYFTEAQIMELLLHLALYVGMGRLAATLDMTEELPEAFQASFGETVTPWGKEPVPVR</sequence>
<dbReference type="PANTHER" id="PTHR34846">
    <property type="entry name" value="4-CARBOXYMUCONOLACTONE DECARBOXYLASE FAMILY PROTEIN (AFU_ORTHOLOGUE AFUA_6G11590)"/>
    <property type="match status" value="1"/>
</dbReference>
<dbReference type="RefSeq" id="WP_149611327.1">
    <property type="nucleotide sequence ID" value="NZ_VTUX01000004.1"/>
</dbReference>
<evidence type="ECO:0000313" key="1">
    <source>
        <dbReference type="EMBL" id="KAA1191891.1"/>
    </source>
</evidence>
<dbReference type="Gene3D" id="1.20.1290.10">
    <property type="entry name" value="AhpD-like"/>
    <property type="match status" value="1"/>
</dbReference>
<reference evidence="1 2" key="1">
    <citation type="submission" date="2019-09" db="EMBL/GenBank/DDBJ databases">
        <authorList>
            <person name="Chen X.-Y."/>
        </authorList>
    </citation>
    <scope>NUCLEOTIDE SEQUENCE [LARGE SCALE GENOMIC DNA]</scope>
    <source>
        <strain evidence="1 2">NY5</strain>
    </source>
</reference>
<dbReference type="InterPro" id="IPR029032">
    <property type="entry name" value="AhpD-like"/>
</dbReference>
<gene>
    <name evidence="1" type="ORF">F0M18_10200</name>
</gene>
<proteinExistence type="predicted"/>